<evidence type="ECO:0000313" key="1">
    <source>
        <dbReference type="EnsemblPlants" id="AVESA.00010b.r2.2CG0319150.1.CDS.1"/>
    </source>
</evidence>
<evidence type="ECO:0000313" key="2">
    <source>
        <dbReference type="Proteomes" id="UP001732700"/>
    </source>
</evidence>
<sequence length="370" mass="40957">MAHDWASSADGDHVENLRLPETSSRCITESVTAEHNFEVASYPLLEGMGVGKYVSSSEFSAGGHVWCLRFYPDGMTPDCAGHASVYLCFLSQAKHVRAKFTLTMLEKQGKVQVTDNVLQGHEFSRTHPDWGFPKFVEKSRLLESSPSLLDDGGYLTIRCVLTVIKPPRTVCMKDLAVVPPMELPGHLALGLSEGMETDVTFRVGGRAFGAHRIVLALRSPVFKALLFGPMMEKDTRSVEVADMEPEIFEMLLHFVYTDSLPPCDGDGDGDGEGHSSAAMQHLLVAADRYGMTRLKQICEGMLCKSIDVETITTTYVLSIQHECERLKQACLDFLSSPEVTAAVVESDGFKHLLANFPLLQKRRRNRVTEK</sequence>
<dbReference type="Proteomes" id="UP001732700">
    <property type="component" value="Chromosome 2C"/>
</dbReference>
<proteinExistence type="predicted"/>
<dbReference type="EnsemblPlants" id="AVESA.00010b.r2.2CG0319150.1">
    <property type="protein sequence ID" value="AVESA.00010b.r2.2CG0319150.1.CDS.1"/>
    <property type="gene ID" value="AVESA.00010b.r2.2CG0319150"/>
</dbReference>
<name>A0ACD5UU02_AVESA</name>
<reference evidence="1" key="1">
    <citation type="submission" date="2021-05" db="EMBL/GenBank/DDBJ databases">
        <authorList>
            <person name="Scholz U."/>
            <person name="Mascher M."/>
            <person name="Fiebig A."/>
        </authorList>
    </citation>
    <scope>NUCLEOTIDE SEQUENCE [LARGE SCALE GENOMIC DNA]</scope>
</reference>
<keyword evidence="2" id="KW-1185">Reference proteome</keyword>
<organism evidence="1 2">
    <name type="scientific">Avena sativa</name>
    <name type="common">Oat</name>
    <dbReference type="NCBI Taxonomy" id="4498"/>
    <lineage>
        <taxon>Eukaryota</taxon>
        <taxon>Viridiplantae</taxon>
        <taxon>Streptophyta</taxon>
        <taxon>Embryophyta</taxon>
        <taxon>Tracheophyta</taxon>
        <taxon>Spermatophyta</taxon>
        <taxon>Magnoliopsida</taxon>
        <taxon>Liliopsida</taxon>
        <taxon>Poales</taxon>
        <taxon>Poaceae</taxon>
        <taxon>BOP clade</taxon>
        <taxon>Pooideae</taxon>
        <taxon>Poodae</taxon>
        <taxon>Poeae</taxon>
        <taxon>Poeae Chloroplast Group 1 (Aveneae type)</taxon>
        <taxon>Aveninae</taxon>
        <taxon>Avena</taxon>
    </lineage>
</organism>
<accession>A0ACD5UU02</accession>
<reference evidence="1" key="2">
    <citation type="submission" date="2025-09" db="UniProtKB">
        <authorList>
            <consortium name="EnsemblPlants"/>
        </authorList>
    </citation>
    <scope>IDENTIFICATION</scope>
</reference>
<protein>
    <submittedName>
        <fullName evidence="1">Uncharacterized protein</fullName>
    </submittedName>
</protein>